<dbReference type="InterPro" id="IPR017938">
    <property type="entry name" value="Riboflavin_synthase-like_b-brl"/>
</dbReference>
<dbReference type="PANTHER" id="PTHR11972">
    <property type="entry name" value="NADPH OXIDASE"/>
    <property type="match status" value="1"/>
</dbReference>
<evidence type="ECO:0000259" key="9">
    <source>
        <dbReference type="PROSITE" id="PS51384"/>
    </source>
</evidence>
<evidence type="ECO:0000256" key="4">
    <source>
        <dbReference type="ARBA" id="ARBA00022723"/>
    </source>
</evidence>
<evidence type="ECO:0000256" key="1">
    <source>
        <dbReference type="ARBA" id="ARBA00004141"/>
    </source>
</evidence>
<dbReference type="PANTHER" id="PTHR11972:SF153">
    <property type="entry name" value="SUPEROXIDE-GENERATING NADPH OXIDASE HEAVY CHAIN SUBUNIT A"/>
    <property type="match status" value="1"/>
</dbReference>
<evidence type="ECO:0000256" key="5">
    <source>
        <dbReference type="ARBA" id="ARBA00022989"/>
    </source>
</evidence>
<dbReference type="PROSITE" id="PS51384">
    <property type="entry name" value="FAD_FR"/>
    <property type="match status" value="1"/>
</dbReference>
<dbReference type="PRINTS" id="PR00466">
    <property type="entry name" value="GP91PHOX"/>
</dbReference>
<dbReference type="AlphaFoldDB" id="A0A7S4HHT5"/>
<gene>
    <name evidence="10" type="ORF">VSP0166_LOCUS613</name>
</gene>
<dbReference type="InterPro" id="IPR039261">
    <property type="entry name" value="FNR_nucleotide-bd"/>
</dbReference>
<keyword evidence="2" id="KW-0349">Heme</keyword>
<evidence type="ECO:0000313" key="10">
    <source>
        <dbReference type="EMBL" id="CAE2199643.1"/>
    </source>
</evidence>
<evidence type="ECO:0000256" key="6">
    <source>
        <dbReference type="ARBA" id="ARBA00023002"/>
    </source>
</evidence>
<proteinExistence type="predicted"/>
<dbReference type="InterPro" id="IPR013121">
    <property type="entry name" value="Fe_red_NAD-bd_6"/>
</dbReference>
<keyword evidence="5" id="KW-1133">Transmembrane helix</keyword>
<comment type="subcellular location">
    <subcellularLocation>
        <location evidence="1">Membrane</location>
        <topology evidence="1">Multi-pass membrane protein</topology>
    </subcellularLocation>
</comment>
<dbReference type="Gene3D" id="3.40.50.80">
    <property type="entry name" value="Nucleotide-binding domain of ferredoxin-NADP reductase (FNR) module"/>
    <property type="match status" value="1"/>
</dbReference>
<evidence type="ECO:0000256" key="3">
    <source>
        <dbReference type="ARBA" id="ARBA00022692"/>
    </source>
</evidence>
<feature type="domain" description="FAD-binding FR-type" evidence="9">
    <location>
        <begin position="1"/>
        <end position="81"/>
    </location>
</feature>
<sequence>MGKKGFKYTSGQYLYLNAPYLSVYEWHPFTITSAPHEEFVSVHIRAVGKWTKGIKKLLAPEEEGTLEINKQKGPDGKPLIRLDGPFGAASEEVFKFRTVMLVGAGIGVTPFASIIKCLYHLKKTDSKCKIEKAYFFWICRDMTSFEWFQTLLRDLELDMKETGNTFLSINIYLTQRLKEEIREEYKIQQEEMELDPITRLEARTKFGRPDFDTIFDELKEAHIGEKLGVFFCGPRILSKNLRTFCMTKSPKSKKNGAKFVFHKENF</sequence>
<dbReference type="GO" id="GO:0046872">
    <property type="term" value="F:metal ion binding"/>
    <property type="evidence" value="ECO:0007669"/>
    <property type="project" value="UniProtKB-KW"/>
</dbReference>
<keyword evidence="6" id="KW-0560">Oxidoreductase</keyword>
<dbReference type="GO" id="GO:0042554">
    <property type="term" value="P:superoxide anion generation"/>
    <property type="evidence" value="ECO:0007669"/>
    <property type="project" value="TreeGrafter"/>
</dbReference>
<dbReference type="InterPro" id="IPR000778">
    <property type="entry name" value="Cyt_b245_heavy_chain"/>
</dbReference>
<dbReference type="GO" id="GO:0016175">
    <property type="term" value="F:superoxide-generating NAD(P)H oxidase activity"/>
    <property type="evidence" value="ECO:0007669"/>
    <property type="project" value="TreeGrafter"/>
</dbReference>
<dbReference type="InterPro" id="IPR050369">
    <property type="entry name" value="RBOH/FRE"/>
</dbReference>
<accession>A0A7S4HHT5</accession>
<dbReference type="EMBL" id="HBKP01000879">
    <property type="protein sequence ID" value="CAE2199643.1"/>
    <property type="molecule type" value="Transcribed_RNA"/>
</dbReference>
<dbReference type="InterPro" id="IPR013112">
    <property type="entry name" value="FAD-bd_8"/>
</dbReference>
<dbReference type="GO" id="GO:0043020">
    <property type="term" value="C:NADPH oxidase complex"/>
    <property type="evidence" value="ECO:0007669"/>
    <property type="project" value="TreeGrafter"/>
</dbReference>
<dbReference type="FunFam" id="3.40.50.80:FF:000004">
    <property type="entry name" value="NADPH oxidase isoform 2"/>
    <property type="match status" value="1"/>
</dbReference>
<organism evidence="10">
    <name type="scientific">Vannella robusta</name>
    <dbReference type="NCBI Taxonomy" id="1487602"/>
    <lineage>
        <taxon>Eukaryota</taxon>
        <taxon>Amoebozoa</taxon>
        <taxon>Discosea</taxon>
        <taxon>Flabellinia</taxon>
        <taxon>Vannellidae</taxon>
        <taxon>Vannella</taxon>
    </lineage>
</organism>
<evidence type="ECO:0000256" key="8">
    <source>
        <dbReference type="ARBA" id="ARBA00023136"/>
    </source>
</evidence>
<keyword evidence="4" id="KW-0479">Metal-binding</keyword>
<dbReference type="Gene3D" id="2.40.30.10">
    <property type="entry name" value="Translation factors"/>
    <property type="match status" value="1"/>
</dbReference>
<reference evidence="10" key="1">
    <citation type="submission" date="2021-01" db="EMBL/GenBank/DDBJ databases">
        <authorList>
            <person name="Corre E."/>
            <person name="Pelletier E."/>
            <person name="Niang G."/>
            <person name="Scheremetjew M."/>
            <person name="Finn R."/>
            <person name="Kale V."/>
            <person name="Holt S."/>
            <person name="Cochrane G."/>
            <person name="Meng A."/>
            <person name="Brown T."/>
            <person name="Cohen L."/>
        </authorList>
    </citation>
    <scope>NUCLEOTIDE SEQUENCE</scope>
    <source>
        <strain evidence="10">DIVA3 518/3/11/1/6</strain>
    </source>
</reference>
<protein>
    <recommendedName>
        <fullName evidence="9">FAD-binding FR-type domain-containing protein</fullName>
    </recommendedName>
</protein>
<dbReference type="Pfam" id="PF08022">
    <property type="entry name" value="FAD_binding_8"/>
    <property type="match status" value="1"/>
</dbReference>
<evidence type="ECO:0000256" key="2">
    <source>
        <dbReference type="ARBA" id="ARBA00022617"/>
    </source>
</evidence>
<keyword evidence="8" id="KW-0472">Membrane</keyword>
<evidence type="ECO:0000256" key="7">
    <source>
        <dbReference type="ARBA" id="ARBA00023004"/>
    </source>
</evidence>
<dbReference type="Pfam" id="PF08030">
    <property type="entry name" value="NAD_binding_6"/>
    <property type="match status" value="1"/>
</dbReference>
<dbReference type="CDD" id="cd06186">
    <property type="entry name" value="NOX_Duox_like_FAD_NADP"/>
    <property type="match status" value="1"/>
</dbReference>
<keyword evidence="7" id="KW-0408">Iron</keyword>
<keyword evidence="3" id="KW-0812">Transmembrane</keyword>
<dbReference type="SUPFAM" id="SSF52343">
    <property type="entry name" value="Ferredoxin reductase-like, C-terminal NADP-linked domain"/>
    <property type="match status" value="1"/>
</dbReference>
<dbReference type="GO" id="GO:0006952">
    <property type="term" value="P:defense response"/>
    <property type="evidence" value="ECO:0007669"/>
    <property type="project" value="TreeGrafter"/>
</dbReference>
<dbReference type="InterPro" id="IPR017927">
    <property type="entry name" value="FAD-bd_FR_type"/>
</dbReference>
<name>A0A7S4HHT5_9EUKA</name>
<dbReference type="SUPFAM" id="SSF63380">
    <property type="entry name" value="Riboflavin synthase domain-like"/>
    <property type="match status" value="1"/>
</dbReference>